<dbReference type="Proteomes" id="UP000273270">
    <property type="component" value="Chromosome"/>
</dbReference>
<dbReference type="AlphaFoldDB" id="A0A376EFF9"/>
<dbReference type="Gene3D" id="1.10.150.20">
    <property type="entry name" value="5' to 3' exonuclease, C-terminal subdomain"/>
    <property type="match status" value="1"/>
</dbReference>
<keyword evidence="4" id="KW-1185">Reference proteome</keyword>
<dbReference type="EMBL" id="CP033920">
    <property type="protein sequence ID" value="AZA47042.1"/>
    <property type="molecule type" value="Genomic_DNA"/>
</dbReference>
<reference evidence="1" key="3">
    <citation type="submission" date="2018-11" db="EMBL/GenBank/DDBJ databases">
        <title>Proposal to divide the Flavobacteriaceae and reorganize its genera based on Amino Acid Identity values calculated from whole genome sequences.</title>
        <authorList>
            <person name="Nicholson A.C."/>
            <person name="Gulvik C.A."/>
            <person name="Whitney A.M."/>
            <person name="Humrighouse B.W."/>
            <person name="Bell M."/>
            <person name="Holmes B."/>
            <person name="Steigerwalt A."/>
            <person name="Villarma A."/>
            <person name="Sheth M."/>
            <person name="Batra D."/>
            <person name="Pryor J."/>
            <person name="Bernardet J.-F."/>
            <person name="Hugo C."/>
            <person name="Kampfer P."/>
            <person name="Newman J."/>
            <person name="Mcquiston J.R."/>
        </authorList>
    </citation>
    <scope>NUCLEOTIDE SEQUENCE [LARGE SCALE GENOMIC DNA]</scope>
    <source>
        <strain evidence="1">G0188</strain>
    </source>
</reference>
<gene>
    <name evidence="1" type="ORF">EG346_01980</name>
    <name evidence="2" type="ORF">NCTC13533_04237</name>
</gene>
<evidence type="ECO:0000313" key="4">
    <source>
        <dbReference type="Proteomes" id="UP000273270"/>
    </source>
</evidence>
<sequence length="206" mass="24258">MSADNKKDSFNTAFNDNAEISRISGQKIIDMTNQFYLEMSKNILSEREYEILEKILIDKCPLEILSEKYNVGFASIRKIYENVFYKVKSVSGLIREIDLLKEKINPLSKEFISDFKASSENRPRKTELQNRNITASSFLFSSRLRNMLNKMDIVTFKDLTDIPLTDYPKYRGFKGKCMEEFVQFIEFENLEDEFEGFYEFKKKTAI</sequence>
<evidence type="ECO:0000313" key="1">
    <source>
        <dbReference type="EMBL" id="AZA47042.1"/>
    </source>
</evidence>
<dbReference type="SUPFAM" id="SSF47789">
    <property type="entry name" value="C-terminal domain of RNA polymerase alpha subunit"/>
    <property type="match status" value="1"/>
</dbReference>
<accession>A0A376EFF9</accession>
<evidence type="ECO:0000313" key="2">
    <source>
        <dbReference type="EMBL" id="STD07477.1"/>
    </source>
</evidence>
<dbReference type="OrthoDB" id="1372701at2"/>
<dbReference type="KEGG" id="ccau:EG346_01980"/>
<organism evidence="2 3">
    <name type="scientific">Chryseobacterium carnipullorum</name>
    <dbReference type="NCBI Taxonomy" id="1124835"/>
    <lineage>
        <taxon>Bacteria</taxon>
        <taxon>Pseudomonadati</taxon>
        <taxon>Bacteroidota</taxon>
        <taxon>Flavobacteriia</taxon>
        <taxon>Flavobacteriales</taxon>
        <taxon>Weeksellaceae</taxon>
        <taxon>Chryseobacterium group</taxon>
        <taxon>Chryseobacterium</taxon>
    </lineage>
</organism>
<dbReference type="RefSeq" id="WP_123876821.1">
    <property type="nucleotide sequence ID" value="NZ_CP033920.1"/>
</dbReference>
<dbReference type="Proteomes" id="UP000255224">
    <property type="component" value="Unassembled WGS sequence"/>
</dbReference>
<name>A0A376EFF9_CHRCU</name>
<dbReference type="EMBL" id="UFVQ01000003">
    <property type="protein sequence ID" value="STD07477.1"/>
    <property type="molecule type" value="Genomic_DNA"/>
</dbReference>
<accession>A0A3G6NE37</accession>
<reference evidence="4" key="2">
    <citation type="submission" date="2018-11" db="EMBL/GenBank/DDBJ databases">
        <title>Proposal to divide the Flavobacteriaceae and reorganize its genera based on Amino Acid Identity values calculated from whole genome sequences.</title>
        <authorList>
            <person name="Nicholson A.C."/>
            <person name="Gulvik C.A."/>
            <person name="Whitney A.M."/>
            <person name="Humrighouse B.W."/>
            <person name="Bell M."/>
            <person name="Holmes B."/>
            <person name="Steigerwalt A.G."/>
            <person name="Villarma A."/>
            <person name="Sheth M."/>
            <person name="Batra D."/>
            <person name="Pryor J."/>
            <person name="Bernardet J.-F."/>
            <person name="Hugo C."/>
            <person name="Kampfer P."/>
            <person name="Newman J."/>
            <person name="McQuiston J.R."/>
        </authorList>
    </citation>
    <scope>NUCLEOTIDE SEQUENCE [LARGE SCALE GENOMIC DNA]</scope>
    <source>
        <strain evidence="4">G0188</strain>
    </source>
</reference>
<protein>
    <submittedName>
        <fullName evidence="2">Uncharacterized protein</fullName>
    </submittedName>
</protein>
<evidence type="ECO:0000313" key="3">
    <source>
        <dbReference type="Proteomes" id="UP000255224"/>
    </source>
</evidence>
<proteinExistence type="predicted"/>
<reference evidence="2 3" key="1">
    <citation type="submission" date="2018-06" db="EMBL/GenBank/DDBJ databases">
        <authorList>
            <consortium name="Pathogen Informatics"/>
            <person name="Doyle S."/>
        </authorList>
    </citation>
    <scope>NUCLEOTIDE SEQUENCE [LARGE SCALE GENOMIC DNA]</scope>
    <source>
        <strain evidence="2 3">NCTC13533</strain>
    </source>
</reference>